<evidence type="ECO:0000256" key="1">
    <source>
        <dbReference type="SAM" id="MobiDB-lite"/>
    </source>
</evidence>
<evidence type="ECO:0000259" key="2">
    <source>
        <dbReference type="SMART" id="SM00849"/>
    </source>
</evidence>
<protein>
    <submittedName>
        <fullName evidence="3">MBL-fold metallo-hydrolase superfamily</fullName>
    </submittedName>
</protein>
<dbReference type="SMART" id="SM00849">
    <property type="entry name" value="Lactamase_B"/>
    <property type="match status" value="1"/>
</dbReference>
<dbReference type="InterPro" id="IPR050855">
    <property type="entry name" value="NDM-1-like"/>
</dbReference>
<accession>A0A6J4QPN5</accession>
<keyword evidence="3" id="KW-0378">Hydrolase</keyword>
<dbReference type="AlphaFoldDB" id="A0A6J4QPN5"/>
<feature type="region of interest" description="Disordered" evidence="1">
    <location>
        <begin position="301"/>
        <end position="339"/>
    </location>
</feature>
<dbReference type="Gene3D" id="3.60.15.10">
    <property type="entry name" value="Ribonuclease Z/Hydroxyacylglutathione hydrolase-like"/>
    <property type="match status" value="1"/>
</dbReference>
<evidence type="ECO:0000313" key="3">
    <source>
        <dbReference type="EMBL" id="CAA9450775.1"/>
    </source>
</evidence>
<feature type="domain" description="Metallo-beta-lactamase" evidence="2">
    <location>
        <begin position="17"/>
        <end position="201"/>
    </location>
</feature>
<dbReference type="PANTHER" id="PTHR42951">
    <property type="entry name" value="METALLO-BETA-LACTAMASE DOMAIN-CONTAINING"/>
    <property type="match status" value="1"/>
</dbReference>
<gene>
    <name evidence="3" type="ORF">AVDCRST_MAG14-886</name>
</gene>
<dbReference type="EMBL" id="CADCVG010000039">
    <property type="protein sequence ID" value="CAA9450775.1"/>
    <property type="molecule type" value="Genomic_DNA"/>
</dbReference>
<organism evidence="3">
    <name type="scientific">uncultured Rubrobacteraceae bacterium</name>
    <dbReference type="NCBI Taxonomy" id="349277"/>
    <lineage>
        <taxon>Bacteria</taxon>
        <taxon>Bacillati</taxon>
        <taxon>Actinomycetota</taxon>
        <taxon>Rubrobacteria</taxon>
        <taxon>Rubrobacterales</taxon>
        <taxon>Rubrobacteraceae</taxon>
        <taxon>environmental samples</taxon>
    </lineage>
</organism>
<dbReference type="GO" id="GO:0016787">
    <property type="term" value="F:hydrolase activity"/>
    <property type="evidence" value="ECO:0007669"/>
    <property type="project" value="UniProtKB-KW"/>
</dbReference>
<sequence length="339" mass="37841">MSDTKERLVFFRRAYPSANAVLVRGERPVLVDTGFGSDLSTTEDLLREAGVPPESLALIVNTHYHCDHAGGNSGLQRRYGLPIAAHRWEADLVNRRDREACSVEWLDQPIEPYRVDYPLSDGDEIDTGRVVLQVLHTPGHTLGHISLYAPEERVLIYGDAVHGDDVAWINPFREGAGAMQRALESLDRLAGLPVLRAYSGHGPGIEDPEAAIEAARGRYAKWLDEPQKAYWHACKRIFAYALMIYGALDEEEVHPYLLRCPWFDDYARHGFGAEPSELAGPLVAEMLRSGAAGWRDERLVALPPHNRPPADWLSGPYRPKDWPKVPQPGDPGYKTSPPE</sequence>
<reference evidence="3" key="1">
    <citation type="submission" date="2020-02" db="EMBL/GenBank/DDBJ databases">
        <authorList>
            <person name="Meier V. D."/>
        </authorList>
    </citation>
    <scope>NUCLEOTIDE SEQUENCE</scope>
    <source>
        <strain evidence="3">AVDCRST_MAG14</strain>
    </source>
</reference>
<dbReference type="InterPro" id="IPR001279">
    <property type="entry name" value="Metallo-B-lactamas"/>
</dbReference>
<dbReference type="SUPFAM" id="SSF56281">
    <property type="entry name" value="Metallo-hydrolase/oxidoreductase"/>
    <property type="match status" value="1"/>
</dbReference>
<name>A0A6J4QPN5_9ACTN</name>
<proteinExistence type="predicted"/>
<dbReference type="InterPro" id="IPR036866">
    <property type="entry name" value="RibonucZ/Hydroxyglut_hydro"/>
</dbReference>
<dbReference type="Pfam" id="PF00753">
    <property type="entry name" value="Lactamase_B"/>
    <property type="match status" value="1"/>
</dbReference>